<organism evidence="1">
    <name type="scientific">hydrothermal vent metagenome</name>
    <dbReference type="NCBI Taxonomy" id="652676"/>
    <lineage>
        <taxon>unclassified sequences</taxon>
        <taxon>metagenomes</taxon>
        <taxon>ecological metagenomes</taxon>
    </lineage>
</organism>
<evidence type="ECO:0008006" key="2">
    <source>
        <dbReference type="Google" id="ProtNLM"/>
    </source>
</evidence>
<sequence>MKLNVFSKNISVAFLVIAASLVIVGCAIKLNDFDAMPSNLDKLPLKVALVMDSRFRNYEHVTNGAATLLMGEGLSKGSEKALKKAFKEVVVVSGIDDAAKHNVDAIIIPELVSTEDTQLYPPRNEIRIICKWTISSADGKIYYTNTVSGIGGDSSFVAVTRLSDTMTNAAKDMLEKFITHMYSTKWWQRA</sequence>
<name>A0A3B0YEW9_9ZZZZ</name>
<dbReference type="AlphaFoldDB" id="A0A3B0YEW9"/>
<reference evidence="1" key="1">
    <citation type="submission" date="2018-06" db="EMBL/GenBank/DDBJ databases">
        <authorList>
            <person name="Zhirakovskaya E."/>
        </authorList>
    </citation>
    <scope>NUCLEOTIDE SEQUENCE</scope>
</reference>
<dbReference type="PROSITE" id="PS51257">
    <property type="entry name" value="PROKAR_LIPOPROTEIN"/>
    <property type="match status" value="1"/>
</dbReference>
<dbReference type="EMBL" id="UOFK01000073">
    <property type="protein sequence ID" value="VAW75310.1"/>
    <property type="molecule type" value="Genomic_DNA"/>
</dbReference>
<gene>
    <name evidence="1" type="ORF">MNBD_GAMMA13-1590</name>
</gene>
<evidence type="ECO:0000313" key="1">
    <source>
        <dbReference type="EMBL" id="VAW75310.1"/>
    </source>
</evidence>
<accession>A0A3B0YEW9</accession>
<proteinExistence type="predicted"/>
<protein>
    <recommendedName>
        <fullName evidence="2">Lipoprotein</fullName>
    </recommendedName>
</protein>